<name>A0ABW2GP31_9ACTN</name>
<evidence type="ECO:0000256" key="1">
    <source>
        <dbReference type="ARBA" id="ARBA00004651"/>
    </source>
</evidence>
<dbReference type="RefSeq" id="WP_376805104.1">
    <property type="nucleotide sequence ID" value="NZ_JBHTAC010000003.1"/>
</dbReference>
<evidence type="ECO:0000256" key="2">
    <source>
        <dbReference type="ARBA" id="ARBA00022475"/>
    </source>
</evidence>
<comment type="subcellular location">
    <subcellularLocation>
        <location evidence="1">Cell membrane</location>
        <topology evidence="1">Multi-pass membrane protein</topology>
    </subcellularLocation>
</comment>
<accession>A0ABW2GP31</accession>
<dbReference type="EMBL" id="JBHTAC010000003">
    <property type="protein sequence ID" value="MFC7241647.1"/>
    <property type="molecule type" value="Genomic_DNA"/>
</dbReference>
<reference evidence="9" key="1">
    <citation type="journal article" date="2019" name="Int. J. Syst. Evol. Microbiol.">
        <title>The Global Catalogue of Microorganisms (GCM) 10K type strain sequencing project: providing services to taxonomists for standard genome sequencing and annotation.</title>
        <authorList>
            <consortium name="The Broad Institute Genomics Platform"/>
            <consortium name="The Broad Institute Genome Sequencing Center for Infectious Disease"/>
            <person name="Wu L."/>
            <person name="Ma J."/>
        </authorList>
    </citation>
    <scope>NUCLEOTIDE SEQUENCE [LARGE SCALE GENOMIC DNA]</scope>
    <source>
        <strain evidence="9">CGMCC 1.9106</strain>
    </source>
</reference>
<dbReference type="PANTHER" id="PTHR36115">
    <property type="entry name" value="PROLINE-RICH ANTIGEN HOMOLOG-RELATED"/>
    <property type="match status" value="1"/>
</dbReference>
<protein>
    <submittedName>
        <fullName evidence="8">RDD family protein</fullName>
    </submittedName>
</protein>
<gene>
    <name evidence="8" type="ORF">ACFQO7_04045</name>
</gene>
<comment type="caution">
    <text evidence="8">The sequence shown here is derived from an EMBL/GenBank/DDBJ whole genome shotgun (WGS) entry which is preliminary data.</text>
</comment>
<dbReference type="Pfam" id="PF06271">
    <property type="entry name" value="RDD"/>
    <property type="match status" value="1"/>
</dbReference>
<proteinExistence type="predicted"/>
<feature type="transmembrane region" description="Helical" evidence="6">
    <location>
        <begin position="6"/>
        <end position="27"/>
    </location>
</feature>
<keyword evidence="5 6" id="KW-0472">Membrane</keyword>
<evidence type="ECO:0000256" key="3">
    <source>
        <dbReference type="ARBA" id="ARBA00022692"/>
    </source>
</evidence>
<evidence type="ECO:0000256" key="6">
    <source>
        <dbReference type="SAM" id="Phobius"/>
    </source>
</evidence>
<evidence type="ECO:0000313" key="9">
    <source>
        <dbReference type="Proteomes" id="UP001596392"/>
    </source>
</evidence>
<dbReference type="InterPro" id="IPR051791">
    <property type="entry name" value="Pra-immunoreactive"/>
</dbReference>
<evidence type="ECO:0000256" key="5">
    <source>
        <dbReference type="ARBA" id="ARBA00023136"/>
    </source>
</evidence>
<keyword evidence="3 6" id="KW-0812">Transmembrane</keyword>
<organism evidence="8 9">
    <name type="scientific">Catellatospora aurea</name>
    <dbReference type="NCBI Taxonomy" id="1337874"/>
    <lineage>
        <taxon>Bacteria</taxon>
        <taxon>Bacillati</taxon>
        <taxon>Actinomycetota</taxon>
        <taxon>Actinomycetes</taxon>
        <taxon>Micromonosporales</taxon>
        <taxon>Micromonosporaceae</taxon>
        <taxon>Catellatospora</taxon>
    </lineage>
</organism>
<keyword evidence="9" id="KW-1185">Reference proteome</keyword>
<evidence type="ECO:0000259" key="7">
    <source>
        <dbReference type="Pfam" id="PF06271"/>
    </source>
</evidence>
<evidence type="ECO:0000256" key="4">
    <source>
        <dbReference type="ARBA" id="ARBA00022989"/>
    </source>
</evidence>
<keyword evidence="4 6" id="KW-1133">Transmembrane helix</keyword>
<sequence>MSFAGWPARAAAFLVDLAVVGAALLLVRFSGLPDGGLAKLAPWLVIAAHGINRWYFGGRSGQSLGRRLFGIKLVYERGLSPIGALQAFLRDVAHAADTIVFYVGWFFPLWDAKKQTFADKITSTVVVKA</sequence>
<dbReference type="InterPro" id="IPR010432">
    <property type="entry name" value="RDD"/>
</dbReference>
<keyword evidence="2" id="KW-1003">Cell membrane</keyword>
<dbReference type="Proteomes" id="UP001596392">
    <property type="component" value="Unassembled WGS sequence"/>
</dbReference>
<feature type="domain" description="RDD" evidence="7">
    <location>
        <begin position="4"/>
        <end position="122"/>
    </location>
</feature>
<dbReference type="PANTHER" id="PTHR36115:SF6">
    <property type="entry name" value="PROLINE-RICH ANTIGEN HOMOLOG"/>
    <property type="match status" value="1"/>
</dbReference>
<evidence type="ECO:0000313" key="8">
    <source>
        <dbReference type="EMBL" id="MFC7241647.1"/>
    </source>
</evidence>